<dbReference type="EMBL" id="BAABAT010000002">
    <property type="protein sequence ID" value="GAA4245400.1"/>
    <property type="molecule type" value="Genomic_DNA"/>
</dbReference>
<keyword evidence="1" id="KW-0812">Transmembrane</keyword>
<sequence length="130" mass="14321">MSEISCRICHRAPAVNVRFHGHQGMLVMMRFSHADGPFCRDCGLAVYRDMSAETLVRGWWGPFSLFAAAFVLVLNAVRRGKVARLPAPERGRNERTLEPGKPLLDRTAAYGLLVPALLLVFVGWSLANGG</sequence>
<keyword evidence="3" id="KW-1185">Reference proteome</keyword>
<evidence type="ECO:0000256" key="1">
    <source>
        <dbReference type="SAM" id="Phobius"/>
    </source>
</evidence>
<organism evidence="2 3">
    <name type="scientific">Dactylosporangium darangshiense</name>
    <dbReference type="NCBI Taxonomy" id="579108"/>
    <lineage>
        <taxon>Bacteria</taxon>
        <taxon>Bacillati</taxon>
        <taxon>Actinomycetota</taxon>
        <taxon>Actinomycetes</taxon>
        <taxon>Micromonosporales</taxon>
        <taxon>Micromonosporaceae</taxon>
        <taxon>Dactylosporangium</taxon>
    </lineage>
</organism>
<gene>
    <name evidence="2" type="ORF">GCM10022255_012610</name>
</gene>
<reference evidence="3" key="1">
    <citation type="journal article" date="2019" name="Int. J. Syst. Evol. Microbiol.">
        <title>The Global Catalogue of Microorganisms (GCM) 10K type strain sequencing project: providing services to taxonomists for standard genome sequencing and annotation.</title>
        <authorList>
            <consortium name="The Broad Institute Genomics Platform"/>
            <consortium name="The Broad Institute Genome Sequencing Center for Infectious Disease"/>
            <person name="Wu L."/>
            <person name="Ma J."/>
        </authorList>
    </citation>
    <scope>NUCLEOTIDE SEQUENCE [LARGE SCALE GENOMIC DNA]</scope>
    <source>
        <strain evidence="3">JCM 17441</strain>
    </source>
</reference>
<comment type="caution">
    <text evidence="2">The sequence shown here is derived from an EMBL/GenBank/DDBJ whole genome shotgun (WGS) entry which is preliminary data.</text>
</comment>
<name>A0ABP8D0S1_9ACTN</name>
<evidence type="ECO:0000313" key="3">
    <source>
        <dbReference type="Proteomes" id="UP001500620"/>
    </source>
</evidence>
<feature type="transmembrane region" description="Helical" evidence="1">
    <location>
        <begin position="59"/>
        <end position="77"/>
    </location>
</feature>
<proteinExistence type="predicted"/>
<accession>A0ABP8D0S1</accession>
<keyword evidence="1" id="KW-1133">Transmembrane helix</keyword>
<dbReference type="Proteomes" id="UP001500620">
    <property type="component" value="Unassembled WGS sequence"/>
</dbReference>
<keyword evidence="1" id="KW-0472">Membrane</keyword>
<evidence type="ECO:0000313" key="2">
    <source>
        <dbReference type="EMBL" id="GAA4245400.1"/>
    </source>
</evidence>
<protein>
    <submittedName>
        <fullName evidence="2">Uncharacterized protein</fullName>
    </submittedName>
</protein>
<feature type="transmembrane region" description="Helical" evidence="1">
    <location>
        <begin position="108"/>
        <end position="127"/>
    </location>
</feature>